<dbReference type="AlphaFoldDB" id="A0A8J3AFH3"/>
<organism evidence="1 2">
    <name type="scientific">Gottfriedia solisilvae</name>
    <dbReference type="NCBI Taxonomy" id="1516104"/>
    <lineage>
        <taxon>Bacteria</taxon>
        <taxon>Bacillati</taxon>
        <taxon>Bacillota</taxon>
        <taxon>Bacilli</taxon>
        <taxon>Bacillales</taxon>
        <taxon>Bacillaceae</taxon>
        <taxon>Gottfriedia</taxon>
    </lineage>
</organism>
<dbReference type="Proteomes" id="UP000626244">
    <property type="component" value="Unassembled WGS sequence"/>
</dbReference>
<proteinExistence type="predicted"/>
<name>A0A8J3AFH3_9BACI</name>
<comment type="caution">
    <text evidence="1">The sequence shown here is derived from an EMBL/GenBank/DDBJ whole genome shotgun (WGS) entry which is preliminary data.</text>
</comment>
<dbReference type="RefSeq" id="WP_158093147.1">
    <property type="nucleotide sequence ID" value="NZ_BMHB01000001.1"/>
</dbReference>
<sequence>MGKIINDPQDGDGITREYYIFIRILSFFTLGKVPKIESKKKKLENRLKELKKKRYRI</sequence>
<evidence type="ECO:0000313" key="1">
    <source>
        <dbReference type="EMBL" id="GGI12929.1"/>
    </source>
</evidence>
<reference evidence="2" key="1">
    <citation type="journal article" date="2019" name="Int. J. Syst. Evol. Microbiol.">
        <title>The Global Catalogue of Microorganisms (GCM) 10K type strain sequencing project: providing services to taxonomists for standard genome sequencing and annotation.</title>
        <authorList>
            <consortium name="The Broad Institute Genomics Platform"/>
            <consortium name="The Broad Institute Genome Sequencing Center for Infectious Disease"/>
            <person name="Wu L."/>
            <person name="Ma J."/>
        </authorList>
    </citation>
    <scope>NUCLEOTIDE SEQUENCE [LARGE SCALE GENOMIC DNA]</scope>
    <source>
        <strain evidence="2">CGMCC 1.14993</strain>
    </source>
</reference>
<gene>
    <name evidence="1" type="ORF">GCM10007380_15370</name>
</gene>
<keyword evidence="2" id="KW-1185">Reference proteome</keyword>
<evidence type="ECO:0000313" key="2">
    <source>
        <dbReference type="Proteomes" id="UP000626244"/>
    </source>
</evidence>
<protein>
    <submittedName>
        <fullName evidence="1">Uncharacterized protein</fullName>
    </submittedName>
</protein>
<dbReference type="EMBL" id="BMHB01000001">
    <property type="protein sequence ID" value="GGI12929.1"/>
    <property type="molecule type" value="Genomic_DNA"/>
</dbReference>
<accession>A0A8J3AFH3</accession>